<protein>
    <recommendedName>
        <fullName evidence="1">Serine-threonine/tyrosine-protein kinase catalytic domain-containing protein</fullName>
    </recommendedName>
</protein>
<dbReference type="Gene3D" id="1.10.510.10">
    <property type="entry name" value="Transferase(Phosphotransferase) domain 1"/>
    <property type="match status" value="1"/>
</dbReference>
<dbReference type="AlphaFoldDB" id="A0A6A6M083"/>
<evidence type="ECO:0000313" key="2">
    <source>
        <dbReference type="EMBL" id="KAF2307130.1"/>
    </source>
</evidence>
<dbReference type="Gene3D" id="3.30.200.20">
    <property type="entry name" value="Phosphorylase Kinase, domain 1"/>
    <property type="match status" value="1"/>
</dbReference>
<feature type="domain" description="Serine-threonine/tyrosine-protein kinase catalytic" evidence="1">
    <location>
        <begin position="25"/>
        <end position="82"/>
    </location>
</feature>
<proteinExistence type="predicted"/>
<name>A0A6A6M083_HEVBR</name>
<comment type="caution">
    <text evidence="2">The sequence shown here is derived from an EMBL/GenBank/DDBJ whole genome shotgun (WGS) entry which is preliminary data.</text>
</comment>
<dbReference type="PANTHER" id="PTHR47987:SF14">
    <property type="entry name" value="RECEPTOR-LIKE CYTOSOLIC SERINE_THREONINE-PROTEIN KINASE RBK2"/>
    <property type="match status" value="1"/>
</dbReference>
<dbReference type="Pfam" id="PF07714">
    <property type="entry name" value="PK_Tyr_Ser-Thr"/>
    <property type="match status" value="1"/>
</dbReference>
<dbReference type="GO" id="GO:0004672">
    <property type="term" value="F:protein kinase activity"/>
    <property type="evidence" value="ECO:0007669"/>
    <property type="project" value="InterPro"/>
</dbReference>
<dbReference type="SUPFAM" id="SSF56112">
    <property type="entry name" value="Protein kinase-like (PK-like)"/>
    <property type="match status" value="1"/>
</dbReference>
<gene>
    <name evidence="2" type="ORF">GH714_024991</name>
</gene>
<dbReference type="InterPro" id="IPR001245">
    <property type="entry name" value="Ser-Thr/Tyr_kinase_cat_dom"/>
</dbReference>
<organism evidence="2 3">
    <name type="scientific">Hevea brasiliensis</name>
    <name type="common">Para rubber tree</name>
    <name type="synonym">Siphonia brasiliensis</name>
    <dbReference type="NCBI Taxonomy" id="3981"/>
    <lineage>
        <taxon>Eukaryota</taxon>
        <taxon>Viridiplantae</taxon>
        <taxon>Streptophyta</taxon>
        <taxon>Embryophyta</taxon>
        <taxon>Tracheophyta</taxon>
        <taxon>Spermatophyta</taxon>
        <taxon>Magnoliopsida</taxon>
        <taxon>eudicotyledons</taxon>
        <taxon>Gunneridae</taxon>
        <taxon>Pentapetalae</taxon>
        <taxon>rosids</taxon>
        <taxon>fabids</taxon>
        <taxon>Malpighiales</taxon>
        <taxon>Euphorbiaceae</taxon>
        <taxon>Crotonoideae</taxon>
        <taxon>Micrandreae</taxon>
        <taxon>Hevea</taxon>
    </lineage>
</organism>
<dbReference type="PANTHER" id="PTHR47987">
    <property type="entry name" value="OS08G0249100 PROTEIN"/>
    <property type="match status" value="1"/>
</dbReference>
<dbReference type="EMBL" id="JAAGAX010000008">
    <property type="protein sequence ID" value="KAF2307130.1"/>
    <property type="molecule type" value="Genomic_DNA"/>
</dbReference>
<sequence>MATGDGGQHDQASSHNTITRKLNRKGWFSEVYKGRLQNGKLVAIKRLTKGTADEKTTGFLSELGVMAHVDHPNTAKLLGCGIDGACSEVKLDWSKRYKIALGIAEGLLYFIGVVESESSIEISRFVILGGQVATQTLDSPQCIKFEGTFGYFAPEYFMHGIVDEKTDIYALVCCFWRQRIVLNNNSIKELVDPSLGDNYEPEEMERVCFDCLIVVILLKGDEYAKEYANEGTKKALQRTYSEELLDVQEYNSTKYLNDMKRHRELALEC</sequence>
<evidence type="ECO:0000313" key="3">
    <source>
        <dbReference type="Proteomes" id="UP000467840"/>
    </source>
</evidence>
<keyword evidence="3" id="KW-1185">Reference proteome</keyword>
<dbReference type="InterPro" id="IPR046958">
    <property type="entry name" value="RBK1/2/STUNTED"/>
</dbReference>
<dbReference type="Proteomes" id="UP000467840">
    <property type="component" value="Chromosome 9"/>
</dbReference>
<reference evidence="2 3" key="1">
    <citation type="journal article" date="2020" name="Mol. Plant">
        <title>The Chromosome-Based Rubber Tree Genome Provides New Insights into Spurge Genome Evolution and Rubber Biosynthesis.</title>
        <authorList>
            <person name="Liu J."/>
            <person name="Shi C."/>
            <person name="Shi C.C."/>
            <person name="Li W."/>
            <person name="Zhang Q.J."/>
            <person name="Zhang Y."/>
            <person name="Li K."/>
            <person name="Lu H.F."/>
            <person name="Shi C."/>
            <person name="Zhu S.T."/>
            <person name="Xiao Z.Y."/>
            <person name="Nan H."/>
            <person name="Yue Y."/>
            <person name="Zhu X.G."/>
            <person name="Wu Y."/>
            <person name="Hong X.N."/>
            <person name="Fan G.Y."/>
            <person name="Tong Y."/>
            <person name="Zhang D."/>
            <person name="Mao C.L."/>
            <person name="Liu Y.L."/>
            <person name="Hao S.J."/>
            <person name="Liu W.Q."/>
            <person name="Lv M.Q."/>
            <person name="Zhang H.B."/>
            <person name="Liu Y."/>
            <person name="Hu-Tang G.R."/>
            <person name="Wang J.P."/>
            <person name="Wang J.H."/>
            <person name="Sun Y.H."/>
            <person name="Ni S.B."/>
            <person name="Chen W.B."/>
            <person name="Zhang X.C."/>
            <person name="Jiao Y.N."/>
            <person name="Eichler E.E."/>
            <person name="Li G.H."/>
            <person name="Liu X."/>
            <person name="Gao L.Z."/>
        </authorList>
    </citation>
    <scope>NUCLEOTIDE SEQUENCE [LARGE SCALE GENOMIC DNA]</scope>
    <source>
        <strain evidence="3">cv. GT1</strain>
        <tissue evidence="2">Leaf</tissue>
    </source>
</reference>
<evidence type="ECO:0000259" key="1">
    <source>
        <dbReference type="Pfam" id="PF07714"/>
    </source>
</evidence>
<dbReference type="InterPro" id="IPR011009">
    <property type="entry name" value="Kinase-like_dom_sf"/>
</dbReference>
<accession>A0A6A6M083</accession>